<feature type="domain" description="Endonuclease/exonuclease/phosphatase" evidence="1">
    <location>
        <begin position="67"/>
        <end position="213"/>
    </location>
</feature>
<dbReference type="InterPro" id="IPR036691">
    <property type="entry name" value="Endo/exonu/phosph_ase_sf"/>
</dbReference>
<dbReference type="EMBL" id="PGOL01000675">
    <property type="protein sequence ID" value="PKI66401.1"/>
    <property type="molecule type" value="Genomic_DNA"/>
</dbReference>
<dbReference type="Gene3D" id="3.60.10.10">
    <property type="entry name" value="Endonuclease/exonuclease/phosphatase"/>
    <property type="match status" value="1"/>
</dbReference>
<dbReference type="STRING" id="22663.A0A2I0KCZ8"/>
<dbReference type="SUPFAM" id="SSF56219">
    <property type="entry name" value="DNase I-like"/>
    <property type="match status" value="1"/>
</dbReference>
<evidence type="ECO:0000259" key="1">
    <source>
        <dbReference type="Pfam" id="PF03372"/>
    </source>
</evidence>
<reference evidence="2 3" key="1">
    <citation type="submission" date="2017-11" db="EMBL/GenBank/DDBJ databases">
        <title>De-novo sequencing of pomegranate (Punica granatum L.) genome.</title>
        <authorList>
            <person name="Akparov Z."/>
            <person name="Amiraslanov A."/>
            <person name="Hajiyeva S."/>
            <person name="Abbasov M."/>
            <person name="Kaur K."/>
            <person name="Hamwieh A."/>
            <person name="Solovyev V."/>
            <person name="Salamov A."/>
            <person name="Braich B."/>
            <person name="Kosarev P."/>
            <person name="Mahmoud A."/>
            <person name="Hajiyev E."/>
            <person name="Babayeva S."/>
            <person name="Izzatullayeva V."/>
            <person name="Mammadov A."/>
            <person name="Mammadov A."/>
            <person name="Sharifova S."/>
            <person name="Ojaghi J."/>
            <person name="Eynullazada K."/>
            <person name="Bayramov B."/>
            <person name="Abdulazimova A."/>
            <person name="Shahmuradov I."/>
        </authorList>
    </citation>
    <scope>NUCLEOTIDE SEQUENCE [LARGE SCALE GENOMIC DNA]</scope>
    <source>
        <strain evidence="3">cv. AG2017</strain>
        <tissue evidence="2">Leaf</tissue>
    </source>
</reference>
<evidence type="ECO:0000313" key="2">
    <source>
        <dbReference type="EMBL" id="PKI66401.1"/>
    </source>
</evidence>
<sequence>MDHGWLGSLLAPGYYPLQTGALNVCQRLIRSLAISRGVMARGESPPQTCPSHYLIEMRERMKIERGSLRDYLRLHSPDIVAIVEPRISDVRADKVCRKFREFEVIRVEAEGFSGGVWVLWRPNRLKLTILQRHRQAIHVRVEEGSRSWLFTTVYGSPNAAIRENLWGFLHSVAPTGDDAWLLMGDFNVIASESYPMRWTACLPQLLRQRRFVGLSSMLWNDKLTEPFSSRRGIWQGYPLSPYLFVLCIERLAHLIFDSVEAGRWKPIRIGAQGLPISHIMFADDLLQFPI</sequence>
<dbReference type="Proteomes" id="UP000233551">
    <property type="component" value="Unassembled WGS sequence"/>
</dbReference>
<dbReference type="GO" id="GO:0003824">
    <property type="term" value="F:catalytic activity"/>
    <property type="evidence" value="ECO:0007669"/>
    <property type="project" value="InterPro"/>
</dbReference>
<proteinExistence type="predicted"/>
<gene>
    <name evidence="2" type="ORF">CRG98_013203</name>
</gene>
<dbReference type="PANTHER" id="PTHR35218">
    <property type="entry name" value="RNASE H DOMAIN-CONTAINING PROTEIN"/>
    <property type="match status" value="1"/>
</dbReference>
<name>A0A2I0KCZ8_PUNGR</name>
<comment type="caution">
    <text evidence="2">The sequence shown here is derived from an EMBL/GenBank/DDBJ whole genome shotgun (WGS) entry which is preliminary data.</text>
</comment>
<protein>
    <recommendedName>
        <fullName evidence="1">Endonuclease/exonuclease/phosphatase domain-containing protein</fullName>
    </recommendedName>
</protein>
<keyword evidence="3" id="KW-1185">Reference proteome</keyword>
<organism evidence="2 3">
    <name type="scientific">Punica granatum</name>
    <name type="common">Pomegranate</name>
    <dbReference type="NCBI Taxonomy" id="22663"/>
    <lineage>
        <taxon>Eukaryota</taxon>
        <taxon>Viridiplantae</taxon>
        <taxon>Streptophyta</taxon>
        <taxon>Embryophyta</taxon>
        <taxon>Tracheophyta</taxon>
        <taxon>Spermatophyta</taxon>
        <taxon>Magnoliopsida</taxon>
        <taxon>eudicotyledons</taxon>
        <taxon>Gunneridae</taxon>
        <taxon>Pentapetalae</taxon>
        <taxon>rosids</taxon>
        <taxon>malvids</taxon>
        <taxon>Myrtales</taxon>
        <taxon>Lythraceae</taxon>
        <taxon>Punica</taxon>
    </lineage>
</organism>
<evidence type="ECO:0000313" key="3">
    <source>
        <dbReference type="Proteomes" id="UP000233551"/>
    </source>
</evidence>
<dbReference type="PANTHER" id="PTHR35218:SF9">
    <property type="entry name" value="ENDONUCLEASE_EXONUCLEASE_PHOSPHATASE DOMAIN-CONTAINING PROTEIN"/>
    <property type="match status" value="1"/>
</dbReference>
<dbReference type="AlphaFoldDB" id="A0A2I0KCZ8"/>
<accession>A0A2I0KCZ8</accession>
<dbReference type="InterPro" id="IPR005135">
    <property type="entry name" value="Endo/exonuclease/phosphatase"/>
</dbReference>
<dbReference type="Pfam" id="PF03372">
    <property type="entry name" value="Exo_endo_phos"/>
    <property type="match status" value="1"/>
</dbReference>